<proteinExistence type="predicted"/>
<feature type="non-terminal residue" evidence="2">
    <location>
        <position position="301"/>
    </location>
</feature>
<evidence type="ECO:0000313" key="2">
    <source>
        <dbReference type="EMBL" id="TCZ75501.1"/>
    </source>
</evidence>
<dbReference type="InterPro" id="IPR001434">
    <property type="entry name" value="OmcB-like_DUF11"/>
</dbReference>
<dbReference type="InterPro" id="IPR047589">
    <property type="entry name" value="DUF11_rpt"/>
</dbReference>
<protein>
    <submittedName>
        <fullName evidence="2">DUF11 domain-containing protein</fullName>
    </submittedName>
</protein>
<keyword evidence="3" id="KW-1185">Reference proteome</keyword>
<dbReference type="OrthoDB" id="1751088at2"/>
<name>A0A4R4EBI1_9BACL</name>
<dbReference type="EMBL" id="SKFG01000019">
    <property type="protein sequence ID" value="TCZ75501.1"/>
    <property type="molecule type" value="Genomic_DNA"/>
</dbReference>
<dbReference type="NCBIfam" id="TIGR01451">
    <property type="entry name" value="B_ant_repeat"/>
    <property type="match status" value="1"/>
</dbReference>
<dbReference type="AlphaFoldDB" id="A0A4R4EBI1"/>
<comment type="caution">
    <text evidence="2">The sequence shown here is derived from an EMBL/GenBank/DDBJ whole genome shotgun (WGS) entry which is preliminary data.</text>
</comment>
<reference evidence="2 3" key="1">
    <citation type="submission" date="2019-03" db="EMBL/GenBank/DDBJ databases">
        <authorList>
            <person name="Kim M.K.M."/>
        </authorList>
    </citation>
    <scope>NUCLEOTIDE SEQUENCE [LARGE SCALE GENOMIC DNA]</scope>
    <source>
        <strain evidence="2 3">18JY21-1</strain>
    </source>
</reference>
<dbReference type="Pfam" id="PF01345">
    <property type="entry name" value="DUF11"/>
    <property type="match status" value="1"/>
</dbReference>
<feature type="domain" description="DUF11" evidence="1">
    <location>
        <begin position="256"/>
        <end position="301"/>
    </location>
</feature>
<accession>A0A4R4EBI1</accession>
<gene>
    <name evidence="2" type="ORF">E0485_17375</name>
</gene>
<evidence type="ECO:0000313" key="3">
    <source>
        <dbReference type="Proteomes" id="UP000295418"/>
    </source>
</evidence>
<organism evidence="2 3">
    <name type="scientific">Paenibacillus albiflavus</name>
    <dbReference type="NCBI Taxonomy" id="2545760"/>
    <lineage>
        <taxon>Bacteria</taxon>
        <taxon>Bacillati</taxon>
        <taxon>Bacillota</taxon>
        <taxon>Bacilli</taxon>
        <taxon>Bacillales</taxon>
        <taxon>Paenibacillaceae</taxon>
        <taxon>Paenibacillus</taxon>
    </lineage>
</organism>
<evidence type="ECO:0000259" key="1">
    <source>
        <dbReference type="Pfam" id="PF01345"/>
    </source>
</evidence>
<sequence>MGIKRKLLKTTMRLRKILVFIIMLSMAFPCTGKVFATVQPTLVIAASPNVTLPSGGTVTLSASAILSGGDASAPPTGSLLFTLTGPDGFSYTQTNAVSENGIYTASITLLTTGPIVGTYTWAAYYGGDANNAAAAGQGHTLVSSAMPTLAVSANPTSVMIGSSSQVLGASANLASGYYPTGTLTFNLLAPGGATVDTEIVTVNGNGTYTTPTGFTLPTTEPIAGIYQWVVSYSGDPNNIPVSSRSDCSVTVPQQADLSITNTVNNATPNVGDTITITVTLTNNGPDSATGVVITDLLPAGL</sequence>
<dbReference type="Gene3D" id="2.60.40.3080">
    <property type="match status" value="1"/>
</dbReference>
<dbReference type="Proteomes" id="UP000295418">
    <property type="component" value="Unassembled WGS sequence"/>
</dbReference>
<dbReference type="RefSeq" id="WP_132419342.1">
    <property type="nucleotide sequence ID" value="NZ_SKFG01000019.1"/>
</dbReference>